<gene>
    <name evidence="1" type="ORF">BACOVA_02444</name>
</gene>
<dbReference type="AlphaFoldDB" id="A0AAN3D7X8"/>
<reference evidence="2" key="2">
    <citation type="submission" date="2007-04" db="EMBL/GenBank/DDBJ databases">
        <title>Draft genome sequence of Bacteroides ovatus (ATCC 8483).</title>
        <authorList>
            <person name="Sudarsanam P."/>
            <person name="Ley R."/>
            <person name="Guruge J."/>
            <person name="Turnbaugh P.J."/>
            <person name="Mahowald M."/>
            <person name="Liep D."/>
            <person name="Gordon J."/>
        </authorList>
    </citation>
    <scope>NUCLEOTIDE SEQUENCE [LARGE SCALE GENOMIC DNA]</scope>
    <source>
        <strain evidence="2">ATCC 8483 / DSM 1896 / JCM 5824 / BCRC 10623 / CCUG 4943 / NCTC 11153</strain>
    </source>
</reference>
<evidence type="ECO:0000313" key="1">
    <source>
        <dbReference type="EMBL" id="EDO11944.1"/>
    </source>
</evidence>
<protein>
    <submittedName>
        <fullName evidence="1">Uncharacterized protein</fullName>
    </submittedName>
</protein>
<accession>A0AAN3D7X8</accession>
<dbReference type="EMBL" id="AAXF02000048">
    <property type="protein sequence ID" value="EDO11944.1"/>
    <property type="molecule type" value="Genomic_DNA"/>
</dbReference>
<organism evidence="1 2">
    <name type="scientific">Bacteroides ovatus (strain ATCC 8483 / DSM 1896 / JCM 5824 / BCRC 10623 / CCUG 4943 / NCTC 11153)</name>
    <dbReference type="NCBI Taxonomy" id="411476"/>
    <lineage>
        <taxon>Bacteria</taxon>
        <taxon>Pseudomonadati</taxon>
        <taxon>Bacteroidota</taxon>
        <taxon>Bacteroidia</taxon>
        <taxon>Bacteroidales</taxon>
        <taxon>Bacteroidaceae</taxon>
        <taxon>Bacteroides</taxon>
    </lineage>
</organism>
<comment type="caution">
    <text evidence="1">The sequence shown here is derived from an EMBL/GenBank/DDBJ whole genome shotgun (WGS) entry which is preliminary data.</text>
</comment>
<reference evidence="1 2" key="1">
    <citation type="submission" date="2007-03" db="EMBL/GenBank/DDBJ databases">
        <authorList>
            <person name="Fulton L."/>
            <person name="Clifton S."/>
            <person name="Fulton B."/>
            <person name="Xu J."/>
            <person name="Minx P."/>
            <person name="Pepin K.H."/>
            <person name="Johnson M."/>
            <person name="Thiruvilangam P."/>
            <person name="Bhonagiri V."/>
            <person name="Nash W.E."/>
            <person name="Mardis E.R."/>
            <person name="Wilson R.K."/>
        </authorList>
    </citation>
    <scope>NUCLEOTIDE SEQUENCE [LARGE SCALE GENOMIC DNA]</scope>
    <source>
        <strain evidence="2">ATCC 8483 / DSM 1896 / JCM 5824 / BCRC 10623 / CCUG 4943 / NCTC 11153</strain>
    </source>
</reference>
<name>A0AAN3D7X8_BACO1</name>
<proteinExistence type="predicted"/>
<dbReference type="Proteomes" id="UP000005475">
    <property type="component" value="Unassembled WGS sequence"/>
</dbReference>
<evidence type="ECO:0000313" key="2">
    <source>
        <dbReference type="Proteomes" id="UP000005475"/>
    </source>
</evidence>
<sequence>MKGAGFFYLLTVPPEPSVHIFVFLTIKEIYDVIYHS</sequence>